<keyword evidence="1" id="KW-0472">Membrane</keyword>
<sequence>MNKNRSISLILLIAVYSILFIAVIALLHERNLQIKLILLITSLTFIVFSKLLRCSGKVNWLTSYDNEEYKNMTENTRLEIALKYSKIISIPNIILCCYLFVIDVHLENR</sequence>
<gene>
    <name evidence="2" type="ORF">B5F14_00030</name>
</gene>
<dbReference type="AlphaFoldDB" id="A0A1Y4LYY7"/>
<protein>
    <submittedName>
        <fullName evidence="2">Uncharacterized protein</fullName>
    </submittedName>
</protein>
<dbReference type="RefSeq" id="WP_087157938.1">
    <property type="nucleotide sequence ID" value="NZ_NFKM01000001.1"/>
</dbReference>
<name>A0A1Y4LYY7_9FIRM</name>
<evidence type="ECO:0000313" key="3">
    <source>
        <dbReference type="Proteomes" id="UP000195447"/>
    </source>
</evidence>
<comment type="caution">
    <text evidence="2">The sequence shown here is derived from an EMBL/GenBank/DDBJ whole genome shotgun (WGS) entry which is preliminary data.</text>
</comment>
<feature type="transmembrane region" description="Helical" evidence="1">
    <location>
        <begin position="7"/>
        <end position="28"/>
    </location>
</feature>
<proteinExistence type="predicted"/>
<evidence type="ECO:0000313" key="2">
    <source>
        <dbReference type="EMBL" id="OUP61816.1"/>
    </source>
</evidence>
<keyword evidence="1" id="KW-1133">Transmembrane helix</keyword>
<accession>A0A1Y4LYY7</accession>
<keyword evidence="3" id="KW-1185">Reference proteome</keyword>
<dbReference type="Proteomes" id="UP000195447">
    <property type="component" value="Unassembled WGS sequence"/>
</dbReference>
<organism evidence="2 3">
    <name type="scientific">Faecalitalea cylindroides</name>
    <dbReference type="NCBI Taxonomy" id="39483"/>
    <lineage>
        <taxon>Bacteria</taxon>
        <taxon>Bacillati</taxon>
        <taxon>Bacillota</taxon>
        <taxon>Erysipelotrichia</taxon>
        <taxon>Erysipelotrichales</taxon>
        <taxon>Erysipelotrichaceae</taxon>
        <taxon>Faecalitalea</taxon>
    </lineage>
</organism>
<keyword evidence="1" id="KW-0812">Transmembrane</keyword>
<dbReference type="EMBL" id="NFKM01000001">
    <property type="protein sequence ID" value="OUP61816.1"/>
    <property type="molecule type" value="Genomic_DNA"/>
</dbReference>
<feature type="transmembrane region" description="Helical" evidence="1">
    <location>
        <begin position="87"/>
        <end position="106"/>
    </location>
</feature>
<evidence type="ECO:0000256" key="1">
    <source>
        <dbReference type="SAM" id="Phobius"/>
    </source>
</evidence>
<feature type="transmembrane region" description="Helical" evidence="1">
    <location>
        <begin position="34"/>
        <end position="52"/>
    </location>
</feature>
<reference evidence="3" key="1">
    <citation type="submission" date="2017-04" db="EMBL/GenBank/DDBJ databases">
        <title>Function of individual gut microbiota members based on whole genome sequencing of pure cultures obtained from chicken caecum.</title>
        <authorList>
            <person name="Medvecky M."/>
            <person name="Cejkova D."/>
            <person name="Polansky O."/>
            <person name="Karasova D."/>
            <person name="Kubasova T."/>
            <person name="Cizek A."/>
            <person name="Rychlik I."/>
        </authorList>
    </citation>
    <scope>NUCLEOTIDE SEQUENCE [LARGE SCALE GENOMIC DNA]</scope>
    <source>
        <strain evidence="3">An178</strain>
    </source>
</reference>